<dbReference type="InterPro" id="IPR045057">
    <property type="entry name" value="Gcn5-rel_NAT"/>
</dbReference>
<dbReference type="Gene3D" id="3.40.630.30">
    <property type="match status" value="1"/>
</dbReference>
<dbReference type="EMBL" id="BAABKQ010000001">
    <property type="protein sequence ID" value="GAA4808355.1"/>
    <property type="molecule type" value="Genomic_DNA"/>
</dbReference>
<comment type="caution">
    <text evidence="2">The sequence shown here is derived from an EMBL/GenBank/DDBJ whole genome shotgun (WGS) entry which is preliminary data.</text>
</comment>
<dbReference type="Proteomes" id="UP001500839">
    <property type="component" value="Unassembled WGS sequence"/>
</dbReference>
<proteinExistence type="predicted"/>
<keyword evidence="3" id="KW-1185">Reference proteome</keyword>
<dbReference type="PANTHER" id="PTHR31435:SF9">
    <property type="entry name" value="PROTEIN NATD1"/>
    <property type="match status" value="1"/>
</dbReference>
<name>A0ABP9CG73_9ACTN</name>
<gene>
    <name evidence="2" type="ORF">GCM10023353_10050</name>
</gene>
<dbReference type="Pfam" id="PF14542">
    <property type="entry name" value="Acetyltransf_CG"/>
    <property type="match status" value="1"/>
</dbReference>
<dbReference type="InterPro" id="IPR016181">
    <property type="entry name" value="Acyl_CoA_acyltransferase"/>
</dbReference>
<accession>A0ABP9CG73</accession>
<evidence type="ECO:0000313" key="2">
    <source>
        <dbReference type="EMBL" id="GAA4808355.1"/>
    </source>
</evidence>
<dbReference type="PROSITE" id="PS51729">
    <property type="entry name" value="GNAT_YJDJ"/>
    <property type="match status" value="1"/>
</dbReference>
<reference evidence="3" key="1">
    <citation type="journal article" date="2019" name="Int. J. Syst. Evol. Microbiol.">
        <title>The Global Catalogue of Microorganisms (GCM) 10K type strain sequencing project: providing services to taxonomists for standard genome sequencing and annotation.</title>
        <authorList>
            <consortium name="The Broad Institute Genomics Platform"/>
            <consortium name="The Broad Institute Genome Sequencing Center for Infectious Disease"/>
            <person name="Wu L."/>
            <person name="Ma J."/>
        </authorList>
    </citation>
    <scope>NUCLEOTIDE SEQUENCE [LARGE SCALE GENOMIC DNA]</scope>
    <source>
        <strain evidence="3">JCM 18542</strain>
    </source>
</reference>
<evidence type="ECO:0000259" key="1">
    <source>
        <dbReference type="PROSITE" id="PS51729"/>
    </source>
</evidence>
<dbReference type="InterPro" id="IPR031165">
    <property type="entry name" value="GNAT_YJDJ"/>
</dbReference>
<sequence length="123" mass="13195">MSGYVRNSRAEVDGRRQQMTEKIVHNAQQNRFEVFVDDALAGFAAYTPADGARDFDHTEVGSEFGGRGLAGKVVAAALADTEAAGLSVIPTCSYVRKFVTKNAEHLAHIPTATRSEMGLPEPA</sequence>
<evidence type="ECO:0000313" key="3">
    <source>
        <dbReference type="Proteomes" id="UP001500839"/>
    </source>
</evidence>
<dbReference type="PANTHER" id="PTHR31435">
    <property type="entry name" value="PROTEIN NATD1"/>
    <property type="match status" value="1"/>
</dbReference>
<organism evidence="2 3">
    <name type="scientific">Tomitella cavernea</name>
    <dbReference type="NCBI Taxonomy" id="1387982"/>
    <lineage>
        <taxon>Bacteria</taxon>
        <taxon>Bacillati</taxon>
        <taxon>Actinomycetota</taxon>
        <taxon>Actinomycetes</taxon>
        <taxon>Mycobacteriales</taxon>
        <taxon>Tomitella</taxon>
    </lineage>
</organism>
<feature type="domain" description="N-acetyltransferase" evidence="1">
    <location>
        <begin position="24"/>
        <end position="110"/>
    </location>
</feature>
<protein>
    <recommendedName>
        <fullName evidence="1">N-acetyltransferase domain-containing protein</fullName>
    </recommendedName>
</protein>
<dbReference type="SUPFAM" id="SSF55729">
    <property type="entry name" value="Acyl-CoA N-acyltransferases (Nat)"/>
    <property type="match status" value="1"/>
</dbReference>